<dbReference type="InterPro" id="IPR036570">
    <property type="entry name" value="HORMA_dom_sf"/>
</dbReference>
<evidence type="ECO:0000256" key="3">
    <source>
        <dbReference type="ARBA" id="ARBA00022618"/>
    </source>
</evidence>
<evidence type="ECO:0000256" key="5">
    <source>
        <dbReference type="ARBA" id="ARBA00023242"/>
    </source>
</evidence>
<evidence type="ECO:0000313" key="9">
    <source>
        <dbReference type="Proteomes" id="UP001235939"/>
    </source>
</evidence>
<keyword evidence="5" id="KW-0539">Nucleus</keyword>
<dbReference type="Pfam" id="PF02301">
    <property type="entry name" value="HORMA"/>
    <property type="match status" value="1"/>
</dbReference>
<dbReference type="EMBL" id="CP092881">
    <property type="protein sequence ID" value="UYV80987.1"/>
    <property type="molecule type" value="Genomic_DNA"/>
</dbReference>
<keyword evidence="4" id="KW-0498">Mitosis</keyword>
<evidence type="ECO:0000256" key="6">
    <source>
        <dbReference type="ARBA" id="ARBA00023306"/>
    </source>
</evidence>
<keyword evidence="9" id="KW-1185">Reference proteome</keyword>
<dbReference type="SUPFAM" id="SSF56019">
    <property type="entry name" value="The spindle assembly checkpoint protein mad2"/>
    <property type="match status" value="1"/>
</dbReference>
<accession>A0ABY6LLD2</accession>
<feature type="domain" description="HORMA" evidence="7">
    <location>
        <begin position="37"/>
        <end position="244"/>
    </location>
</feature>
<name>A0ABY6LLD2_9ARAC</name>
<reference evidence="8 9" key="1">
    <citation type="submission" date="2022-01" db="EMBL/GenBank/DDBJ databases">
        <title>A chromosomal length assembly of Cordylochernes scorpioides.</title>
        <authorList>
            <person name="Zeh D."/>
            <person name="Zeh J."/>
        </authorList>
    </citation>
    <scope>NUCLEOTIDE SEQUENCE [LARGE SCALE GENOMIC DNA]</scope>
    <source>
        <strain evidence="8">IN4F17</strain>
        <tissue evidence="8">Whole Body</tissue>
    </source>
</reference>
<sequence length="253" mass="28814">MATDVSLKPISIRGSIELVVEYLIYVVQAMIIMVGRSIMTDIPNFVAGLGVNSILYQRGVYPEEFFIRENKYDLTVYMSVNPGVIEFLDRILDKLKEYLAMDCVDKLVMVLANIKTKEILERWEFTITCDKSHPKDENGTPGSGHDIHAVRLCTYKCARAPKPIAKPLKTIQNEIRDVLRQIAASISFLPLIEDQCSFDLLLLIKKDVTLPDSWLDTHLHLIKDCEHLQFRSFSTSVHKVGTAVQYRVKQLGE</sequence>
<comment type="similarity">
    <text evidence="2">Belongs to the MAD2 family.</text>
</comment>
<protein>
    <submittedName>
        <fullName evidence="8">MAD2L1</fullName>
    </submittedName>
</protein>
<dbReference type="PANTHER" id="PTHR11842:SF11">
    <property type="entry name" value="MITOTIC SPINDLE ASSEMBLY CHECKPOINT PROTEIN MAD2A"/>
    <property type="match status" value="1"/>
</dbReference>
<organism evidence="8 9">
    <name type="scientific">Cordylochernes scorpioides</name>
    <dbReference type="NCBI Taxonomy" id="51811"/>
    <lineage>
        <taxon>Eukaryota</taxon>
        <taxon>Metazoa</taxon>
        <taxon>Ecdysozoa</taxon>
        <taxon>Arthropoda</taxon>
        <taxon>Chelicerata</taxon>
        <taxon>Arachnida</taxon>
        <taxon>Pseudoscorpiones</taxon>
        <taxon>Cheliferoidea</taxon>
        <taxon>Chernetidae</taxon>
        <taxon>Cordylochernes</taxon>
    </lineage>
</organism>
<dbReference type="Proteomes" id="UP001235939">
    <property type="component" value="Chromosome 19"/>
</dbReference>
<evidence type="ECO:0000313" key="8">
    <source>
        <dbReference type="EMBL" id="UYV80987.1"/>
    </source>
</evidence>
<evidence type="ECO:0000259" key="7">
    <source>
        <dbReference type="PROSITE" id="PS50815"/>
    </source>
</evidence>
<evidence type="ECO:0000256" key="4">
    <source>
        <dbReference type="ARBA" id="ARBA00022776"/>
    </source>
</evidence>
<dbReference type="InterPro" id="IPR003511">
    <property type="entry name" value="HORMA_dom"/>
</dbReference>
<keyword evidence="6" id="KW-0131">Cell cycle</keyword>
<dbReference type="PANTHER" id="PTHR11842">
    <property type="entry name" value="MITOTIC SPINDLE ASSEMBLY CHECKPOINT PROTEIN MAD2"/>
    <property type="match status" value="1"/>
</dbReference>
<evidence type="ECO:0000256" key="1">
    <source>
        <dbReference type="ARBA" id="ARBA00004123"/>
    </source>
</evidence>
<proteinExistence type="inferred from homology"/>
<gene>
    <name evidence="8" type="ORF">LAZ67_19002380</name>
</gene>
<keyword evidence="3" id="KW-0132">Cell division</keyword>
<dbReference type="InterPro" id="IPR045091">
    <property type="entry name" value="Mad2-like"/>
</dbReference>
<comment type="subcellular location">
    <subcellularLocation>
        <location evidence="1">Nucleus</location>
    </subcellularLocation>
</comment>
<dbReference type="PROSITE" id="PS50815">
    <property type="entry name" value="HORMA"/>
    <property type="match status" value="1"/>
</dbReference>
<dbReference type="Gene3D" id="3.30.900.10">
    <property type="entry name" value="HORMA domain"/>
    <property type="match status" value="1"/>
</dbReference>
<evidence type="ECO:0000256" key="2">
    <source>
        <dbReference type="ARBA" id="ARBA00010348"/>
    </source>
</evidence>